<evidence type="ECO:0000256" key="1">
    <source>
        <dbReference type="SAM" id="MobiDB-lite"/>
    </source>
</evidence>
<reference evidence="2 3" key="1">
    <citation type="submission" date="2023-03" db="EMBL/GenBank/DDBJ databases">
        <title>Roseibium porphyridii sp. nov. and Roseibium rhodosorbium sp. nov. isolated from marine algae, Porphyridium cruentum and Rhodosorus marinus, respectively.</title>
        <authorList>
            <person name="Lee M.W."/>
            <person name="Choi B.J."/>
            <person name="Lee J.K."/>
            <person name="Choi D.G."/>
            <person name="Baek J.H."/>
            <person name="Bayburt H."/>
            <person name="Kim J.M."/>
            <person name="Han D.M."/>
            <person name="Kim K.H."/>
            <person name="Jeon C.O."/>
        </authorList>
    </citation>
    <scope>NUCLEOTIDE SEQUENCE [LARGE SCALE GENOMIC DNA]</scope>
    <source>
        <strain evidence="2 3">KMA01</strain>
    </source>
</reference>
<dbReference type="Proteomes" id="UP001209803">
    <property type="component" value="Chromosome"/>
</dbReference>
<sequence length="335" mass="34690">MIGALLSNTPANLLRSSGVAGEVEPGTGINSSDRAQESARESLVSNRRAAARSGGVQPLTSAAVLALQSTSASDPDAAQSNSAQEATGDDAGGAETAPESASNANSQGAAPAPAQGIGGALAQQQNSSKKEDPDGDGLNEAEEKQVQELAKRDREVRAHEQAHARVGGAYASAPSYTFQQGPDGKRYAVGGEVQIDTAKERTPEATIRKMQIVIRAALAPAEPSSQDLKVAQQARSQLSEAQAESRQLKAEELRGDDDAPVDPADTDTRPSSEQSGSIDEDSNETDVDGSQRSDSNAGKDAETGIRSASEEAAAAYRSLIEQNNDSQRLIEALIA</sequence>
<keyword evidence="3" id="KW-1185">Reference proteome</keyword>
<proteinExistence type="predicted"/>
<protein>
    <submittedName>
        <fullName evidence="2">Metalloprotease CJM1_0395 family protein</fullName>
    </submittedName>
</protein>
<name>A0ABY8F558_9HYPH</name>
<gene>
    <name evidence="2" type="ORF">K1718_04575</name>
</gene>
<dbReference type="InterPro" id="IPR021973">
    <property type="entry name" value="SprA-related"/>
</dbReference>
<organism evidence="2 3">
    <name type="scientific">Roseibium porphyridii</name>
    <dbReference type="NCBI Taxonomy" id="2866279"/>
    <lineage>
        <taxon>Bacteria</taxon>
        <taxon>Pseudomonadati</taxon>
        <taxon>Pseudomonadota</taxon>
        <taxon>Alphaproteobacteria</taxon>
        <taxon>Hyphomicrobiales</taxon>
        <taxon>Stappiaceae</taxon>
        <taxon>Roseibium</taxon>
    </lineage>
</organism>
<feature type="compositionally biased region" description="Basic and acidic residues" evidence="1">
    <location>
        <begin position="141"/>
        <end position="163"/>
    </location>
</feature>
<evidence type="ECO:0000313" key="2">
    <source>
        <dbReference type="EMBL" id="WFE90626.1"/>
    </source>
</evidence>
<feature type="compositionally biased region" description="Low complexity" evidence="1">
    <location>
        <begin position="93"/>
        <end position="126"/>
    </location>
</feature>
<keyword evidence="2" id="KW-0482">Metalloprotease</keyword>
<dbReference type="Pfam" id="PF12118">
    <property type="entry name" value="SprA-related"/>
    <property type="match status" value="1"/>
</dbReference>
<feature type="region of interest" description="Disordered" evidence="1">
    <location>
        <begin position="16"/>
        <end position="186"/>
    </location>
</feature>
<accession>A0ABY8F558</accession>
<feature type="compositionally biased region" description="Polar residues" evidence="1">
    <location>
        <begin position="223"/>
        <end position="245"/>
    </location>
</feature>
<dbReference type="GO" id="GO:0008237">
    <property type="term" value="F:metallopeptidase activity"/>
    <property type="evidence" value="ECO:0007669"/>
    <property type="project" value="UniProtKB-KW"/>
</dbReference>
<keyword evidence="2" id="KW-0645">Protease</keyword>
<feature type="compositionally biased region" description="Basic and acidic residues" evidence="1">
    <location>
        <begin position="246"/>
        <end position="257"/>
    </location>
</feature>
<keyword evidence="2" id="KW-0378">Hydrolase</keyword>
<dbReference type="RefSeq" id="WP_265682655.1">
    <property type="nucleotide sequence ID" value="NZ_CP120863.1"/>
</dbReference>
<feature type="compositionally biased region" description="Acidic residues" evidence="1">
    <location>
        <begin position="278"/>
        <end position="287"/>
    </location>
</feature>
<dbReference type="EMBL" id="CP120863">
    <property type="protein sequence ID" value="WFE90626.1"/>
    <property type="molecule type" value="Genomic_DNA"/>
</dbReference>
<feature type="compositionally biased region" description="Polar residues" evidence="1">
    <location>
        <begin position="67"/>
        <end position="84"/>
    </location>
</feature>
<feature type="region of interest" description="Disordered" evidence="1">
    <location>
        <begin position="220"/>
        <end position="311"/>
    </location>
</feature>
<evidence type="ECO:0000313" key="3">
    <source>
        <dbReference type="Proteomes" id="UP001209803"/>
    </source>
</evidence>